<keyword evidence="9" id="KW-1185">Reference proteome</keyword>
<dbReference type="PRINTS" id="PR00056">
    <property type="entry name" value="HSFDOMAIN"/>
</dbReference>
<protein>
    <recommendedName>
        <fullName evidence="7">HSF-type DNA-binding domain-containing protein</fullName>
    </recommendedName>
</protein>
<comment type="caution">
    <text evidence="8">The sequence shown here is derived from an EMBL/GenBank/DDBJ whole genome shotgun (WGS) entry which is preliminary data.</text>
</comment>
<dbReference type="SMART" id="SM00415">
    <property type="entry name" value="HSF"/>
    <property type="match status" value="1"/>
</dbReference>
<gene>
    <name evidence="8" type="ORF">QQF64_002141</name>
</gene>
<keyword evidence="3" id="KW-0238">DNA-binding</keyword>
<sequence length="488" mass="54809">MAKVNLFNRSDYVRQEKYKYAQHTYVYYREPCSGLVDRGIRGVSQRKNSRVAGEMKQSHCVPAFVSKLWTLVEAPLTNDLISWSQDGYSFLVQDEQRFSKEVLPLYFKHSNMTSFVRQLNMYGFHKVVHMEAGLPKADGQVNCVEFQHENFRRAQPHLLGLIHRKVSVSRGVEEVGQMSQVLIQVSHVKGWQDSSDLKLMALCRDNESLWRELDSLRQNYQQQHKILRKIIKFIINIVQSNGIKGCKRRLPMIDNTGEFHSAPKYARSFGVSPTLTTSPLQEVPLFQELDVSPADVYSNGMIISDITHLLDPTPEPSRESVTESLPATHTTFLAPASPTLPSMDLALTLLDDPAAQESEEIPSERNDVSDSLALIDSSLAAIRSCSPSSPDLDNFTKIFSPGFHISAGEDSDTKAESKQRSQKEAGTLPYADTVTQQQSLQQTGDPEEERYDSGEYSDILPSLLQLAQEASSLSFSNTTLPLELSFVV</sequence>
<dbReference type="PANTHER" id="PTHR10015:SF457">
    <property type="entry name" value="HEAT SHOCK FACTOR PROTEIN 1-LIKE"/>
    <property type="match status" value="1"/>
</dbReference>
<dbReference type="Gene3D" id="1.10.10.10">
    <property type="entry name" value="Winged helix-like DNA-binding domain superfamily/Winged helix DNA-binding domain"/>
    <property type="match status" value="1"/>
</dbReference>
<name>A0ABR3MPB6_9TELE</name>
<evidence type="ECO:0000256" key="3">
    <source>
        <dbReference type="ARBA" id="ARBA00023125"/>
    </source>
</evidence>
<feature type="domain" description="HSF-type DNA-binding" evidence="7">
    <location>
        <begin position="103"/>
        <end position="127"/>
    </location>
</feature>
<dbReference type="InterPro" id="IPR000232">
    <property type="entry name" value="HSF_DNA-bd"/>
</dbReference>
<feature type="compositionally biased region" description="Basic and acidic residues" evidence="6">
    <location>
        <begin position="411"/>
        <end position="423"/>
    </location>
</feature>
<evidence type="ECO:0000256" key="2">
    <source>
        <dbReference type="ARBA" id="ARBA00006403"/>
    </source>
</evidence>
<dbReference type="InterPro" id="IPR036390">
    <property type="entry name" value="WH_DNA-bd_sf"/>
</dbReference>
<dbReference type="SUPFAM" id="SSF46785">
    <property type="entry name" value="Winged helix' DNA-binding domain"/>
    <property type="match status" value="1"/>
</dbReference>
<dbReference type="EMBL" id="JAYMGO010000010">
    <property type="protein sequence ID" value="KAL1266466.1"/>
    <property type="molecule type" value="Genomic_DNA"/>
</dbReference>
<comment type="similarity">
    <text evidence="2 5">Belongs to the HSF family.</text>
</comment>
<dbReference type="PROSITE" id="PS00434">
    <property type="entry name" value="HSF_DOMAIN"/>
    <property type="match status" value="1"/>
</dbReference>
<evidence type="ECO:0000256" key="4">
    <source>
        <dbReference type="ARBA" id="ARBA00023242"/>
    </source>
</evidence>
<evidence type="ECO:0000259" key="7">
    <source>
        <dbReference type="PROSITE" id="PS00434"/>
    </source>
</evidence>
<evidence type="ECO:0000256" key="1">
    <source>
        <dbReference type="ARBA" id="ARBA00004123"/>
    </source>
</evidence>
<proteinExistence type="inferred from homology"/>
<dbReference type="PANTHER" id="PTHR10015">
    <property type="entry name" value="HEAT SHOCK TRANSCRIPTION FACTOR"/>
    <property type="match status" value="1"/>
</dbReference>
<dbReference type="Pfam" id="PF00447">
    <property type="entry name" value="HSF_DNA-bind"/>
    <property type="match status" value="1"/>
</dbReference>
<evidence type="ECO:0000256" key="6">
    <source>
        <dbReference type="SAM" id="MobiDB-lite"/>
    </source>
</evidence>
<dbReference type="InterPro" id="IPR036388">
    <property type="entry name" value="WH-like_DNA-bd_sf"/>
</dbReference>
<reference evidence="8 9" key="1">
    <citation type="submission" date="2023-09" db="EMBL/GenBank/DDBJ databases">
        <authorList>
            <person name="Wang M."/>
        </authorList>
    </citation>
    <scope>NUCLEOTIDE SEQUENCE [LARGE SCALE GENOMIC DNA]</scope>
    <source>
        <strain evidence="8">GT-2023</strain>
        <tissue evidence="8">Liver</tissue>
    </source>
</reference>
<evidence type="ECO:0000256" key="5">
    <source>
        <dbReference type="RuleBase" id="RU004020"/>
    </source>
</evidence>
<keyword evidence="4" id="KW-0539">Nucleus</keyword>
<feature type="region of interest" description="Disordered" evidence="6">
    <location>
        <begin position="406"/>
        <end position="453"/>
    </location>
</feature>
<feature type="compositionally biased region" description="Polar residues" evidence="6">
    <location>
        <begin position="433"/>
        <end position="444"/>
    </location>
</feature>
<dbReference type="Proteomes" id="UP001558613">
    <property type="component" value="Unassembled WGS sequence"/>
</dbReference>
<evidence type="ECO:0000313" key="9">
    <source>
        <dbReference type="Proteomes" id="UP001558613"/>
    </source>
</evidence>
<accession>A0ABR3MPB6</accession>
<evidence type="ECO:0000313" key="8">
    <source>
        <dbReference type="EMBL" id="KAL1266466.1"/>
    </source>
</evidence>
<organism evidence="8 9">
    <name type="scientific">Cirrhinus molitorella</name>
    <name type="common">mud carp</name>
    <dbReference type="NCBI Taxonomy" id="172907"/>
    <lineage>
        <taxon>Eukaryota</taxon>
        <taxon>Metazoa</taxon>
        <taxon>Chordata</taxon>
        <taxon>Craniata</taxon>
        <taxon>Vertebrata</taxon>
        <taxon>Euteleostomi</taxon>
        <taxon>Actinopterygii</taxon>
        <taxon>Neopterygii</taxon>
        <taxon>Teleostei</taxon>
        <taxon>Ostariophysi</taxon>
        <taxon>Cypriniformes</taxon>
        <taxon>Cyprinidae</taxon>
        <taxon>Labeoninae</taxon>
        <taxon>Labeonini</taxon>
        <taxon>Cirrhinus</taxon>
    </lineage>
</organism>
<comment type="subcellular location">
    <subcellularLocation>
        <location evidence="1">Nucleus</location>
    </subcellularLocation>
</comment>